<dbReference type="AlphaFoldDB" id="A0A371G5Y3"/>
<organism evidence="2 3">
    <name type="scientific">Mucuna pruriens</name>
    <name type="common">Velvet bean</name>
    <name type="synonym">Dolichos pruriens</name>
    <dbReference type="NCBI Taxonomy" id="157652"/>
    <lineage>
        <taxon>Eukaryota</taxon>
        <taxon>Viridiplantae</taxon>
        <taxon>Streptophyta</taxon>
        <taxon>Embryophyta</taxon>
        <taxon>Tracheophyta</taxon>
        <taxon>Spermatophyta</taxon>
        <taxon>Magnoliopsida</taxon>
        <taxon>eudicotyledons</taxon>
        <taxon>Gunneridae</taxon>
        <taxon>Pentapetalae</taxon>
        <taxon>rosids</taxon>
        <taxon>fabids</taxon>
        <taxon>Fabales</taxon>
        <taxon>Fabaceae</taxon>
        <taxon>Papilionoideae</taxon>
        <taxon>50 kb inversion clade</taxon>
        <taxon>NPAAA clade</taxon>
        <taxon>indigoferoid/millettioid clade</taxon>
        <taxon>Phaseoleae</taxon>
        <taxon>Mucuna</taxon>
    </lineage>
</organism>
<keyword evidence="3" id="KW-1185">Reference proteome</keyword>
<accession>A0A371G5Y3</accession>
<proteinExistence type="predicted"/>
<comment type="caution">
    <text evidence="2">The sequence shown here is derived from an EMBL/GenBank/DDBJ whole genome shotgun (WGS) entry which is preliminary data.</text>
</comment>
<evidence type="ECO:0008006" key="4">
    <source>
        <dbReference type="Google" id="ProtNLM"/>
    </source>
</evidence>
<name>A0A371G5Y3_MUCPR</name>
<sequence>MSRPKEAETKRELKSSPPKRQVPRPIYMNICKPRTSQPKKTRSKQEPSLSRPIKARTAFQPDPSLVQKKELKSILSQQKGVGHNSQSPRSCRHTWCRIQLGQPDPKVSIDNSSSSPPPMELKPLPGHLNYAYLDFEQQLPIIIASNLHQEHEDKLLSILRQHKKAIGWKLSDLLEINPSIYMHRILMEEESDKLVFSHLTGIK</sequence>
<dbReference type="Proteomes" id="UP000257109">
    <property type="component" value="Unassembled WGS sequence"/>
</dbReference>
<reference evidence="2" key="1">
    <citation type="submission" date="2018-05" db="EMBL/GenBank/DDBJ databases">
        <title>Draft genome of Mucuna pruriens seed.</title>
        <authorList>
            <person name="Nnadi N.E."/>
            <person name="Vos R."/>
            <person name="Hasami M.H."/>
            <person name="Devisetty U.K."/>
            <person name="Aguiy J.C."/>
        </authorList>
    </citation>
    <scope>NUCLEOTIDE SEQUENCE [LARGE SCALE GENOMIC DNA]</scope>
    <source>
        <strain evidence="2">JCA_2017</strain>
    </source>
</reference>
<feature type="compositionally biased region" description="Basic and acidic residues" evidence="1">
    <location>
        <begin position="1"/>
        <end position="14"/>
    </location>
</feature>
<protein>
    <recommendedName>
        <fullName evidence="4">Reverse transcriptase domain-containing protein</fullName>
    </recommendedName>
</protein>
<feature type="non-terminal residue" evidence="2">
    <location>
        <position position="1"/>
    </location>
</feature>
<gene>
    <name evidence="2" type="ORF">CR513_32737</name>
</gene>
<dbReference type="EMBL" id="QJKJ01006649">
    <property type="protein sequence ID" value="RDX85966.1"/>
    <property type="molecule type" value="Genomic_DNA"/>
</dbReference>
<evidence type="ECO:0000313" key="2">
    <source>
        <dbReference type="EMBL" id="RDX85966.1"/>
    </source>
</evidence>
<evidence type="ECO:0000313" key="3">
    <source>
        <dbReference type="Proteomes" id="UP000257109"/>
    </source>
</evidence>
<evidence type="ECO:0000256" key="1">
    <source>
        <dbReference type="SAM" id="MobiDB-lite"/>
    </source>
</evidence>
<feature type="region of interest" description="Disordered" evidence="1">
    <location>
        <begin position="1"/>
        <end position="66"/>
    </location>
</feature>
<dbReference type="OrthoDB" id="1752182at2759"/>